<organism evidence="4 5">
    <name type="scientific">Saponaria officinalis</name>
    <name type="common">Common soapwort</name>
    <name type="synonym">Lychnis saponaria</name>
    <dbReference type="NCBI Taxonomy" id="3572"/>
    <lineage>
        <taxon>Eukaryota</taxon>
        <taxon>Viridiplantae</taxon>
        <taxon>Streptophyta</taxon>
        <taxon>Embryophyta</taxon>
        <taxon>Tracheophyta</taxon>
        <taxon>Spermatophyta</taxon>
        <taxon>Magnoliopsida</taxon>
        <taxon>eudicotyledons</taxon>
        <taxon>Gunneridae</taxon>
        <taxon>Pentapetalae</taxon>
        <taxon>Caryophyllales</taxon>
        <taxon>Caryophyllaceae</taxon>
        <taxon>Caryophylleae</taxon>
        <taxon>Saponaria</taxon>
    </lineage>
</organism>
<proteinExistence type="predicted"/>
<gene>
    <name evidence="4" type="ORF">RND81_14G069100</name>
</gene>
<evidence type="ECO:0000256" key="1">
    <source>
        <dbReference type="SAM" id="MobiDB-lite"/>
    </source>
</evidence>
<dbReference type="EMBL" id="JBDFQZ010000014">
    <property type="protein sequence ID" value="KAK9664798.1"/>
    <property type="molecule type" value="Genomic_DNA"/>
</dbReference>
<accession>A0AAW1GPG5</accession>
<feature type="compositionally biased region" description="Low complexity" evidence="1">
    <location>
        <begin position="102"/>
        <end position="117"/>
    </location>
</feature>
<feature type="transmembrane region" description="Helical" evidence="2">
    <location>
        <begin position="163"/>
        <end position="180"/>
    </location>
</feature>
<evidence type="ECO:0000256" key="2">
    <source>
        <dbReference type="SAM" id="Phobius"/>
    </source>
</evidence>
<evidence type="ECO:0000256" key="3">
    <source>
        <dbReference type="SAM" id="SignalP"/>
    </source>
</evidence>
<comment type="caution">
    <text evidence="4">The sequence shown here is derived from an EMBL/GenBank/DDBJ whole genome shotgun (WGS) entry which is preliminary data.</text>
</comment>
<keyword evidence="2" id="KW-1133">Transmembrane helix</keyword>
<feature type="signal peptide" evidence="3">
    <location>
        <begin position="1"/>
        <end position="23"/>
    </location>
</feature>
<keyword evidence="2" id="KW-0472">Membrane</keyword>
<feature type="compositionally biased region" description="Low complexity" evidence="1">
    <location>
        <begin position="125"/>
        <end position="156"/>
    </location>
</feature>
<name>A0AAW1GPG5_SAPOF</name>
<keyword evidence="3" id="KW-0732">Signal</keyword>
<evidence type="ECO:0000313" key="5">
    <source>
        <dbReference type="Proteomes" id="UP001443914"/>
    </source>
</evidence>
<sequence>MRSTMVVGIIVMLSSLTIIPSSAQQGAPCWTKISSCMEGAKMQNYPRPLVLLCCPSIQTAVTNDRSCFCLGKADIVSQDASTLFDDILQTCSVSGTLDTLCPDTSPSTPSATPTTPGATPPTPTATPLIASGTPSTPTTPPSTASGTPSTPTSTSSNGTINKMTIMLIPSLFVLFISFMIC</sequence>
<dbReference type="Proteomes" id="UP001443914">
    <property type="component" value="Unassembled WGS sequence"/>
</dbReference>
<protein>
    <recommendedName>
        <fullName evidence="6">Bifunctional inhibitor/plant lipid transfer protein/seed storage helical domain-containing protein</fullName>
    </recommendedName>
</protein>
<evidence type="ECO:0000313" key="4">
    <source>
        <dbReference type="EMBL" id="KAK9664798.1"/>
    </source>
</evidence>
<evidence type="ECO:0008006" key="6">
    <source>
        <dbReference type="Google" id="ProtNLM"/>
    </source>
</evidence>
<keyword evidence="2" id="KW-0812">Transmembrane</keyword>
<feature type="region of interest" description="Disordered" evidence="1">
    <location>
        <begin position="102"/>
        <end position="159"/>
    </location>
</feature>
<feature type="chain" id="PRO_5043418716" description="Bifunctional inhibitor/plant lipid transfer protein/seed storage helical domain-containing protein" evidence="3">
    <location>
        <begin position="24"/>
        <end position="181"/>
    </location>
</feature>
<keyword evidence="5" id="KW-1185">Reference proteome</keyword>
<dbReference type="AlphaFoldDB" id="A0AAW1GPG5"/>
<reference evidence="4" key="1">
    <citation type="submission" date="2024-03" db="EMBL/GenBank/DDBJ databases">
        <title>WGS assembly of Saponaria officinalis var. Norfolk2.</title>
        <authorList>
            <person name="Jenkins J."/>
            <person name="Shu S."/>
            <person name="Grimwood J."/>
            <person name="Barry K."/>
            <person name="Goodstein D."/>
            <person name="Schmutz J."/>
            <person name="Leebens-Mack J."/>
            <person name="Osbourn A."/>
        </authorList>
    </citation>
    <scope>NUCLEOTIDE SEQUENCE [LARGE SCALE GENOMIC DNA]</scope>
    <source>
        <strain evidence="4">JIC</strain>
    </source>
</reference>